<dbReference type="EMBL" id="MHCQ01000004">
    <property type="protein sequence ID" value="OGY25043.1"/>
    <property type="molecule type" value="Genomic_DNA"/>
</dbReference>
<feature type="region of interest" description="Disordered" evidence="1">
    <location>
        <begin position="174"/>
        <end position="199"/>
    </location>
</feature>
<evidence type="ECO:0000313" key="2">
    <source>
        <dbReference type="EMBL" id="OGY25043.1"/>
    </source>
</evidence>
<feature type="compositionally biased region" description="Low complexity" evidence="1">
    <location>
        <begin position="179"/>
        <end position="199"/>
    </location>
</feature>
<gene>
    <name evidence="2" type="ORF">A2Y57_02720</name>
</gene>
<name>A0A1G1WBJ3_9BACT</name>
<dbReference type="InterPro" id="IPR013783">
    <property type="entry name" value="Ig-like_fold"/>
</dbReference>
<sequence>MRSSLKYIHFFLVGIVSLFFVSLIAKLGPVYADGDPHQYCDTSGPLCDGISVTKNSWTEPDQGDSYSPGGSITFTSSYHVSFSGESANLASNGDLHQLVTLYLQDGSSTSVIYNDNWPNLTDFDYPVNGSLDVPSGWPTPDSAFVSVEFTYGYNVGGGDVIPIGSWWWTEDISIGEPGGSSTPEPSSEPTDTPQPGSQLSVRLSGRVLSSDSWSETGVSGDAPLNDVDLQADARLSSGTFGIGTIQYRFDCTDDGTFEHTGNSPNVMGRTHYAYSVADLCDYPVPGTYTVRVRVRDPSNYTATDTLPITVTGIAPPDLIPFPACSNYNVWDDMDPLNDPTFSITPRGGNLFNFGIHWSNIFQGLPPQRMSGWLPLLPPPATTVSWRADWHTLLATGDYFWSALASDSGSGTVTSWATPQPFSIDLFPPSISTSNPMNGSVRSSPPNADEDATLGDIKINANNIGCGQTQVKLKSLKRERLQGTSWVDPIYWNKTDWASALPVDLGFIAGGIWQGPTSASKWQSPTETYSYNFEFYMKDVLDAEANGQKNEKTEYVWFQISPGSSANAWLQTENFGDIHADGVNNGIRLCGTPNNSYISLNNSLITSRDPSSAFGVAGTCTTSYRAHSTAPTLVPEWTIREYQAISHTSYSFNTLYDKYYSKITETHNPADNKITGGMINSGSADEKIIQVIPTGGDTEITIDSLTVAADQKTVVFVGTTTQPVDLLINGQITANQSNNGVVFIVSGNIKVSNLVNSLDGIYLANNQFFSANGGTSTSMLTVNGSAYGLSGYNFSGRNNSVSSQPSEKFFFQPKYLYLFRDLIGKISFTWQEVAP</sequence>
<dbReference type="Gene3D" id="2.60.40.10">
    <property type="entry name" value="Immunoglobulins"/>
    <property type="match status" value="1"/>
</dbReference>
<organism evidence="2 3">
    <name type="scientific">Candidatus Woykebacteria bacterium RBG_13_40_7b</name>
    <dbReference type="NCBI Taxonomy" id="1802594"/>
    <lineage>
        <taxon>Bacteria</taxon>
        <taxon>Candidatus Woykeibacteriota</taxon>
    </lineage>
</organism>
<protein>
    <submittedName>
        <fullName evidence="2">Uncharacterized protein</fullName>
    </submittedName>
</protein>
<reference evidence="2 3" key="1">
    <citation type="journal article" date="2016" name="Nat. Commun.">
        <title>Thousands of microbial genomes shed light on interconnected biogeochemical processes in an aquifer system.</title>
        <authorList>
            <person name="Anantharaman K."/>
            <person name="Brown C.T."/>
            <person name="Hug L.A."/>
            <person name="Sharon I."/>
            <person name="Castelle C.J."/>
            <person name="Probst A.J."/>
            <person name="Thomas B.C."/>
            <person name="Singh A."/>
            <person name="Wilkins M.J."/>
            <person name="Karaoz U."/>
            <person name="Brodie E.L."/>
            <person name="Williams K.H."/>
            <person name="Hubbard S.S."/>
            <person name="Banfield J.F."/>
        </authorList>
    </citation>
    <scope>NUCLEOTIDE SEQUENCE [LARGE SCALE GENOMIC DNA]</scope>
</reference>
<comment type="caution">
    <text evidence="2">The sequence shown here is derived from an EMBL/GenBank/DDBJ whole genome shotgun (WGS) entry which is preliminary data.</text>
</comment>
<dbReference type="AlphaFoldDB" id="A0A1G1WBJ3"/>
<dbReference type="Proteomes" id="UP000177103">
    <property type="component" value="Unassembled WGS sequence"/>
</dbReference>
<accession>A0A1G1WBJ3</accession>
<evidence type="ECO:0000313" key="3">
    <source>
        <dbReference type="Proteomes" id="UP000177103"/>
    </source>
</evidence>
<proteinExistence type="predicted"/>
<evidence type="ECO:0000256" key="1">
    <source>
        <dbReference type="SAM" id="MobiDB-lite"/>
    </source>
</evidence>